<comment type="caution">
    <text evidence="1">The sequence shown here is derived from an EMBL/GenBank/DDBJ whole genome shotgun (WGS) entry which is preliminary data.</text>
</comment>
<reference evidence="2" key="1">
    <citation type="journal article" date="2019" name="Int. J. Syst. Evol. Microbiol.">
        <title>The Global Catalogue of Microorganisms (GCM) 10K type strain sequencing project: providing services to taxonomists for standard genome sequencing and annotation.</title>
        <authorList>
            <consortium name="The Broad Institute Genomics Platform"/>
            <consortium name="The Broad Institute Genome Sequencing Center for Infectious Disease"/>
            <person name="Wu L."/>
            <person name="Ma J."/>
        </authorList>
    </citation>
    <scope>NUCLEOTIDE SEQUENCE [LARGE SCALE GENOMIC DNA]</scope>
    <source>
        <strain evidence="2">TISTR 2562</strain>
    </source>
</reference>
<protein>
    <recommendedName>
        <fullName evidence="3">Restriction endonuclease</fullName>
    </recommendedName>
</protein>
<dbReference type="RefSeq" id="WP_386375951.1">
    <property type="nucleotide sequence ID" value="NZ_JBHUMP010000028.1"/>
</dbReference>
<dbReference type="Proteomes" id="UP001597474">
    <property type="component" value="Unassembled WGS sequence"/>
</dbReference>
<organism evidence="1 2">
    <name type="scientific">Sulfitobacter aestuarii</name>
    <dbReference type="NCBI Taxonomy" id="2161676"/>
    <lineage>
        <taxon>Bacteria</taxon>
        <taxon>Pseudomonadati</taxon>
        <taxon>Pseudomonadota</taxon>
        <taxon>Alphaproteobacteria</taxon>
        <taxon>Rhodobacterales</taxon>
        <taxon>Roseobacteraceae</taxon>
        <taxon>Sulfitobacter</taxon>
    </lineage>
</organism>
<name>A0ABW5U8B4_9RHOB</name>
<accession>A0ABW5U8B4</accession>
<dbReference type="EMBL" id="JBHUMP010000028">
    <property type="protein sequence ID" value="MFD2741525.1"/>
    <property type="molecule type" value="Genomic_DNA"/>
</dbReference>
<keyword evidence="2" id="KW-1185">Reference proteome</keyword>
<sequence>MSNDILSIPQISDGNLVQTPFSYLNASRDRMRFPVNFHFITLDSLLTITYKALFSCGISRYHLYMAPISSLRKLSENRNWIAFGQALSAACDDPAQYGFQDASQLLAHVAQLRGVEPASLRNPLAAVNWMKENAPKALAEKELRVSMTGVLKLSQMSIVSKPLADELAPKFFSGEISKRQLDIALRRAEQEHGRRVAGHERMKRAMAFEEDVFTFLRQHPSKLGLGHDIEIVRTAKDSLVPSDFTVLRHGRPGAAVECKAHRGTRHRRYLVETLAMAALRAADGRTSILIVPGSWGTSTAEVSRLADELSLAKVWVAVFEKRESQLAELTFLANASKK</sequence>
<proteinExistence type="predicted"/>
<evidence type="ECO:0000313" key="2">
    <source>
        <dbReference type="Proteomes" id="UP001597474"/>
    </source>
</evidence>
<evidence type="ECO:0008006" key="3">
    <source>
        <dbReference type="Google" id="ProtNLM"/>
    </source>
</evidence>
<gene>
    <name evidence="1" type="ORF">ACFSUD_18310</name>
</gene>
<evidence type="ECO:0000313" key="1">
    <source>
        <dbReference type="EMBL" id="MFD2741525.1"/>
    </source>
</evidence>